<evidence type="ECO:0000259" key="5">
    <source>
        <dbReference type="Pfam" id="PF04542"/>
    </source>
</evidence>
<feature type="domain" description="RNA polymerase sigma-70 region 2" evidence="5">
    <location>
        <begin position="15"/>
        <end position="81"/>
    </location>
</feature>
<dbReference type="InterPro" id="IPR013325">
    <property type="entry name" value="RNA_pol_sigma_r2"/>
</dbReference>
<evidence type="ECO:0000256" key="1">
    <source>
        <dbReference type="ARBA" id="ARBA00010641"/>
    </source>
</evidence>
<protein>
    <recommendedName>
        <fullName evidence="9">RNA polymerase subunit sigma-24</fullName>
    </recommendedName>
</protein>
<dbReference type="RefSeq" id="WP_067385717.1">
    <property type="nucleotide sequence ID" value="NZ_CP015839.1"/>
</dbReference>
<keyword evidence="8" id="KW-1185">Reference proteome</keyword>
<dbReference type="Gene3D" id="1.10.10.10">
    <property type="entry name" value="Winged helix-like DNA-binding domain superfamily/Winged helix DNA-binding domain"/>
    <property type="match status" value="1"/>
</dbReference>
<dbReference type="GO" id="GO:0006352">
    <property type="term" value="P:DNA-templated transcription initiation"/>
    <property type="evidence" value="ECO:0007669"/>
    <property type="project" value="InterPro"/>
</dbReference>
<dbReference type="GO" id="GO:0016987">
    <property type="term" value="F:sigma factor activity"/>
    <property type="evidence" value="ECO:0007669"/>
    <property type="project" value="UniProtKB-KW"/>
</dbReference>
<dbReference type="Gene3D" id="1.10.1740.10">
    <property type="match status" value="1"/>
</dbReference>
<name>A0A1A9F321_9GAMM</name>
<dbReference type="InterPro" id="IPR039425">
    <property type="entry name" value="RNA_pol_sigma-70-like"/>
</dbReference>
<dbReference type="InterPro" id="IPR013324">
    <property type="entry name" value="RNA_pol_sigma_r3/r4-like"/>
</dbReference>
<organism evidence="7 8">
    <name type="scientific">Marinobacterium aestuarii</name>
    <dbReference type="NCBI Taxonomy" id="1821621"/>
    <lineage>
        <taxon>Bacteria</taxon>
        <taxon>Pseudomonadati</taxon>
        <taxon>Pseudomonadota</taxon>
        <taxon>Gammaproteobacteria</taxon>
        <taxon>Oceanospirillales</taxon>
        <taxon>Oceanospirillaceae</taxon>
        <taxon>Marinobacterium</taxon>
    </lineage>
</organism>
<dbReference type="InterPro" id="IPR014284">
    <property type="entry name" value="RNA_pol_sigma-70_dom"/>
</dbReference>
<evidence type="ECO:0008006" key="9">
    <source>
        <dbReference type="Google" id="ProtNLM"/>
    </source>
</evidence>
<dbReference type="AlphaFoldDB" id="A0A1A9F321"/>
<evidence type="ECO:0000259" key="6">
    <source>
        <dbReference type="Pfam" id="PF08281"/>
    </source>
</evidence>
<dbReference type="CDD" id="cd06171">
    <property type="entry name" value="Sigma70_r4"/>
    <property type="match status" value="1"/>
</dbReference>
<dbReference type="GO" id="GO:0003677">
    <property type="term" value="F:DNA binding"/>
    <property type="evidence" value="ECO:0007669"/>
    <property type="project" value="InterPro"/>
</dbReference>
<dbReference type="Proteomes" id="UP000078070">
    <property type="component" value="Chromosome"/>
</dbReference>
<keyword evidence="4" id="KW-0804">Transcription</keyword>
<dbReference type="EMBL" id="CP015839">
    <property type="protein sequence ID" value="ANG64261.1"/>
    <property type="molecule type" value="Genomic_DNA"/>
</dbReference>
<dbReference type="STRING" id="1821621.A8C75_18450"/>
<dbReference type="InterPro" id="IPR036388">
    <property type="entry name" value="WH-like_DNA-bd_sf"/>
</dbReference>
<dbReference type="NCBIfam" id="TIGR02937">
    <property type="entry name" value="sigma70-ECF"/>
    <property type="match status" value="1"/>
</dbReference>
<evidence type="ECO:0000256" key="3">
    <source>
        <dbReference type="ARBA" id="ARBA00023082"/>
    </source>
</evidence>
<evidence type="ECO:0000256" key="2">
    <source>
        <dbReference type="ARBA" id="ARBA00023015"/>
    </source>
</evidence>
<sequence>MDHARQKQQFQSLTRPWRDRLFSVARRQTRSLEIAEDWTQETLLRAWRDFEQLTDSMALYAWLLRILNRVITDDSRREARRHRLAPMLMITGDDFLHDHPCAAPGPFEQIMQSRSDEQVIAAIQALPENFRQVIMLRDIEGLSYQDLSLALDLPSGTVMSRLSRGRRLLAGLLIKTGAAEAPTTSATGSRECSDEKA</sequence>
<dbReference type="PANTHER" id="PTHR43133:SF25">
    <property type="entry name" value="RNA POLYMERASE SIGMA FACTOR RFAY-RELATED"/>
    <property type="match status" value="1"/>
</dbReference>
<dbReference type="Pfam" id="PF08281">
    <property type="entry name" value="Sigma70_r4_2"/>
    <property type="match status" value="1"/>
</dbReference>
<gene>
    <name evidence="7" type="ORF">A8C75_18450</name>
</gene>
<reference evidence="7 8" key="2">
    <citation type="journal article" date="2018" name="Int. J. Syst. Evol. Microbiol.">
        <title>Marinobacterium aestuarii sp. nov., a benzene-degrading marine bacterium isolated from estuary sediment.</title>
        <authorList>
            <person name="Bae S.S."/>
            <person name="Jung J."/>
            <person name="Chung D."/>
            <person name="Baek K."/>
        </authorList>
    </citation>
    <scope>NUCLEOTIDE SEQUENCE [LARGE SCALE GENOMIC DNA]</scope>
    <source>
        <strain evidence="7 8">ST58-10</strain>
    </source>
</reference>
<accession>A0A1A9F321</accession>
<evidence type="ECO:0000256" key="4">
    <source>
        <dbReference type="ARBA" id="ARBA00023163"/>
    </source>
</evidence>
<dbReference type="SUPFAM" id="SSF88659">
    <property type="entry name" value="Sigma3 and sigma4 domains of RNA polymerase sigma factors"/>
    <property type="match status" value="1"/>
</dbReference>
<evidence type="ECO:0000313" key="7">
    <source>
        <dbReference type="EMBL" id="ANG64261.1"/>
    </source>
</evidence>
<dbReference type="Pfam" id="PF04542">
    <property type="entry name" value="Sigma70_r2"/>
    <property type="match status" value="1"/>
</dbReference>
<keyword evidence="2" id="KW-0805">Transcription regulation</keyword>
<proteinExistence type="inferred from homology"/>
<feature type="domain" description="RNA polymerase sigma factor 70 region 4 type 2" evidence="6">
    <location>
        <begin position="117"/>
        <end position="169"/>
    </location>
</feature>
<dbReference type="OrthoDB" id="9797134at2"/>
<dbReference type="PANTHER" id="PTHR43133">
    <property type="entry name" value="RNA POLYMERASE ECF-TYPE SIGMA FACTO"/>
    <property type="match status" value="1"/>
</dbReference>
<evidence type="ECO:0000313" key="8">
    <source>
        <dbReference type="Proteomes" id="UP000078070"/>
    </source>
</evidence>
<keyword evidence="3" id="KW-0731">Sigma factor</keyword>
<dbReference type="InterPro" id="IPR007627">
    <property type="entry name" value="RNA_pol_sigma70_r2"/>
</dbReference>
<dbReference type="KEGG" id="mars:A8C75_18450"/>
<reference evidence="8" key="1">
    <citation type="submission" date="2016-05" db="EMBL/GenBank/DDBJ databases">
        <authorList>
            <person name="Baek K."/>
            <person name="Yang S.-J."/>
        </authorList>
    </citation>
    <scope>NUCLEOTIDE SEQUENCE [LARGE SCALE GENOMIC DNA]</scope>
    <source>
        <strain evidence="8">ST58-10</strain>
    </source>
</reference>
<dbReference type="InterPro" id="IPR013249">
    <property type="entry name" value="RNA_pol_sigma70_r4_t2"/>
</dbReference>
<comment type="similarity">
    <text evidence="1">Belongs to the sigma-70 factor family. ECF subfamily.</text>
</comment>
<dbReference type="SUPFAM" id="SSF88946">
    <property type="entry name" value="Sigma2 domain of RNA polymerase sigma factors"/>
    <property type="match status" value="1"/>
</dbReference>